<sequence>MRGPSFQALALLAASAVASPTNLQPVGYTSTSLTTRNPARDAHVDLMARDDRTPLERKYNLPPRASRKTSSASLERRKDFDPATLSYSKQNDLLFEYAVDDTTIDISCLDCQVAATVTPTIDFDLTDWSESSVNLTFTNTQAYIDLEFLANTQGTHSFNLLTVDAVGFSSEFATLGLILYVDLVFEISSIVEVTGGFTYTIPDGSSIGYDLSGNNLAMDFDGAVLEDIPWELVSGSATITVALRVRAELGGSIGIDDEDEFEAEIGVYADIFEVVVELEETDTCLFETLAWWDINAGVYVNLGATLLGDGIGISPTASTTFYTGATASTCWESIASTTAPAGIDSTTAPAEIDSTTPPAEIDSTTAPASIPTTTSEIVDLEVSTTPAVTSAPVSWIVSGAPPITLNTSTPAVTWIVSGAPPITLSTETNTEATTTSASGISTITKGPGLHTSTVYSTTVYTITSCAASVINCPASWAQEIVVTKEVVAYTTICPVTEEQTLPTTTSTPEAIKKVTITKGVTASVCPTPIVHTFVSPSGVEPPAVKTRTITIHVPTTTAVETESAATSVGGEEAVETDYSVQEVVTSASSVVAVPYPTSVTSGFIPAKNATSTSPASVPSEVVTGGAGQKSVTTLVGAFAIIVAGFMAL</sequence>
<dbReference type="Proteomes" id="UP000722485">
    <property type="component" value="Unassembled WGS sequence"/>
</dbReference>
<name>A0A9P5LG85_9HYPO</name>
<dbReference type="EMBL" id="JAANBB010000003">
    <property type="protein sequence ID" value="KAF7557724.1"/>
    <property type="molecule type" value="Genomic_DNA"/>
</dbReference>
<gene>
    <name evidence="3" type="ORF">G7Z17_g410</name>
</gene>
<feature type="region of interest" description="Disordered" evidence="1">
    <location>
        <begin position="51"/>
        <end position="75"/>
    </location>
</feature>
<feature type="signal peptide" evidence="2">
    <location>
        <begin position="1"/>
        <end position="18"/>
    </location>
</feature>
<evidence type="ECO:0000256" key="2">
    <source>
        <dbReference type="SAM" id="SignalP"/>
    </source>
</evidence>
<proteinExistence type="predicted"/>
<protein>
    <submittedName>
        <fullName evidence="3">Uncharacterized protein</fullName>
    </submittedName>
</protein>
<comment type="caution">
    <text evidence="3">The sequence shown here is derived from an EMBL/GenBank/DDBJ whole genome shotgun (WGS) entry which is preliminary data.</text>
</comment>
<accession>A0A9P5LG85</accession>
<dbReference type="AlphaFoldDB" id="A0A9P5LG85"/>
<evidence type="ECO:0000313" key="4">
    <source>
        <dbReference type="Proteomes" id="UP000722485"/>
    </source>
</evidence>
<keyword evidence="2" id="KW-0732">Signal</keyword>
<feature type="chain" id="PRO_5040445090" evidence="2">
    <location>
        <begin position="19"/>
        <end position="648"/>
    </location>
</feature>
<organism evidence="3 4">
    <name type="scientific">Cylindrodendrum hubeiense</name>
    <dbReference type="NCBI Taxonomy" id="595255"/>
    <lineage>
        <taxon>Eukaryota</taxon>
        <taxon>Fungi</taxon>
        <taxon>Dikarya</taxon>
        <taxon>Ascomycota</taxon>
        <taxon>Pezizomycotina</taxon>
        <taxon>Sordariomycetes</taxon>
        <taxon>Hypocreomycetidae</taxon>
        <taxon>Hypocreales</taxon>
        <taxon>Nectriaceae</taxon>
        <taxon>Cylindrodendrum</taxon>
    </lineage>
</organism>
<evidence type="ECO:0000313" key="3">
    <source>
        <dbReference type="EMBL" id="KAF7557724.1"/>
    </source>
</evidence>
<keyword evidence="4" id="KW-1185">Reference proteome</keyword>
<dbReference type="OrthoDB" id="5102830at2759"/>
<reference evidence="3" key="1">
    <citation type="submission" date="2020-03" db="EMBL/GenBank/DDBJ databases">
        <title>Draft Genome Sequence of Cylindrodendrum hubeiense.</title>
        <authorList>
            <person name="Buettner E."/>
            <person name="Kellner H."/>
        </authorList>
    </citation>
    <scope>NUCLEOTIDE SEQUENCE</scope>
    <source>
        <strain evidence="3">IHI 201604</strain>
    </source>
</reference>
<evidence type="ECO:0000256" key="1">
    <source>
        <dbReference type="SAM" id="MobiDB-lite"/>
    </source>
</evidence>